<evidence type="ECO:0000256" key="3">
    <source>
        <dbReference type="ARBA" id="ARBA00022692"/>
    </source>
</evidence>
<keyword evidence="5 7" id="KW-0472">Membrane</keyword>
<reference evidence="10 11" key="1">
    <citation type="journal article" date="2015" name="Nature">
        <title>rRNA introns, odd ribosomes, and small enigmatic genomes across a large radiation of phyla.</title>
        <authorList>
            <person name="Brown C.T."/>
            <person name="Hug L.A."/>
            <person name="Thomas B.C."/>
            <person name="Sharon I."/>
            <person name="Castelle C.J."/>
            <person name="Singh A."/>
            <person name="Wilkins M.J."/>
            <person name="Williams K.H."/>
            <person name="Banfield J.F."/>
        </authorList>
    </citation>
    <scope>NUCLEOTIDE SEQUENCE [LARGE SCALE GENOMIC DNA]</scope>
</reference>
<dbReference type="Pfam" id="PF02687">
    <property type="entry name" value="FtsX"/>
    <property type="match status" value="1"/>
</dbReference>
<evidence type="ECO:0000256" key="1">
    <source>
        <dbReference type="ARBA" id="ARBA00004651"/>
    </source>
</evidence>
<protein>
    <recommendedName>
        <fullName evidence="12">ABC transporter, permease protein</fullName>
    </recommendedName>
</protein>
<dbReference type="GO" id="GO:0005886">
    <property type="term" value="C:plasma membrane"/>
    <property type="evidence" value="ECO:0007669"/>
    <property type="project" value="UniProtKB-SubCell"/>
</dbReference>
<comment type="caution">
    <text evidence="10">The sequence shown here is derived from an EMBL/GenBank/DDBJ whole genome shotgun (WGS) entry which is preliminary data.</text>
</comment>
<evidence type="ECO:0000256" key="7">
    <source>
        <dbReference type="SAM" id="Phobius"/>
    </source>
</evidence>
<feature type="domain" description="ABC3 transporter permease C-terminal" evidence="8">
    <location>
        <begin position="279"/>
        <end position="390"/>
    </location>
</feature>
<evidence type="ECO:0000313" key="10">
    <source>
        <dbReference type="EMBL" id="KKQ38148.1"/>
    </source>
</evidence>
<dbReference type="InterPro" id="IPR003838">
    <property type="entry name" value="ABC3_permease_C"/>
</dbReference>
<dbReference type="PANTHER" id="PTHR30572:SF4">
    <property type="entry name" value="ABC TRANSPORTER PERMEASE YTRF"/>
    <property type="match status" value="1"/>
</dbReference>
<dbReference type="InterPro" id="IPR050250">
    <property type="entry name" value="Macrolide_Exporter_MacB"/>
</dbReference>
<organism evidence="10 11">
    <name type="scientific">Candidatus Roizmanbacteria bacterium GW2011_GWA2_37_7</name>
    <dbReference type="NCBI Taxonomy" id="1618481"/>
    <lineage>
        <taxon>Bacteria</taxon>
        <taxon>Candidatus Roizmaniibacteriota</taxon>
    </lineage>
</organism>
<dbReference type="InterPro" id="IPR025857">
    <property type="entry name" value="MacB_PCD"/>
</dbReference>
<evidence type="ECO:0000256" key="6">
    <source>
        <dbReference type="ARBA" id="ARBA00038076"/>
    </source>
</evidence>
<evidence type="ECO:0000256" key="5">
    <source>
        <dbReference type="ARBA" id="ARBA00023136"/>
    </source>
</evidence>
<accession>A0A0G0H4J7</accession>
<dbReference type="Pfam" id="PF12704">
    <property type="entry name" value="MacB_PCD"/>
    <property type="match status" value="1"/>
</dbReference>
<feature type="transmembrane region" description="Helical" evidence="7">
    <location>
        <begin position="321"/>
        <end position="350"/>
    </location>
</feature>
<dbReference type="EMBL" id="LBTJ01000017">
    <property type="protein sequence ID" value="KKQ38148.1"/>
    <property type="molecule type" value="Genomic_DNA"/>
</dbReference>
<gene>
    <name evidence="10" type="ORF">US54_C0017G0014</name>
</gene>
<evidence type="ECO:0000259" key="8">
    <source>
        <dbReference type="Pfam" id="PF02687"/>
    </source>
</evidence>
<dbReference type="GO" id="GO:0022857">
    <property type="term" value="F:transmembrane transporter activity"/>
    <property type="evidence" value="ECO:0007669"/>
    <property type="project" value="TreeGrafter"/>
</dbReference>
<keyword evidence="2" id="KW-1003">Cell membrane</keyword>
<evidence type="ECO:0000313" key="11">
    <source>
        <dbReference type="Proteomes" id="UP000034471"/>
    </source>
</evidence>
<comment type="subcellular location">
    <subcellularLocation>
        <location evidence="1">Cell membrane</location>
        <topology evidence="1">Multi-pass membrane protein</topology>
    </subcellularLocation>
</comment>
<evidence type="ECO:0008006" key="12">
    <source>
        <dbReference type="Google" id="ProtNLM"/>
    </source>
</evidence>
<evidence type="ECO:0000256" key="4">
    <source>
        <dbReference type="ARBA" id="ARBA00022989"/>
    </source>
</evidence>
<evidence type="ECO:0000259" key="9">
    <source>
        <dbReference type="Pfam" id="PF12704"/>
    </source>
</evidence>
<evidence type="ECO:0000256" key="2">
    <source>
        <dbReference type="ARBA" id="ARBA00022475"/>
    </source>
</evidence>
<dbReference type="AlphaFoldDB" id="A0A0G0H4J7"/>
<dbReference type="Proteomes" id="UP000034471">
    <property type="component" value="Unassembled WGS sequence"/>
</dbReference>
<feature type="domain" description="MacB-like periplasmic core" evidence="9">
    <location>
        <begin position="18"/>
        <end position="243"/>
    </location>
</feature>
<dbReference type="STRING" id="1618481.US54_C0017G0014"/>
<comment type="similarity">
    <text evidence="6">Belongs to the ABC-4 integral membrane protein family.</text>
</comment>
<name>A0A0G0H4J7_9BACT</name>
<proteinExistence type="inferred from homology"/>
<keyword evidence="4 7" id="KW-1133">Transmembrane helix</keyword>
<feature type="transmembrane region" description="Helical" evidence="7">
    <location>
        <begin position="20"/>
        <end position="46"/>
    </location>
</feature>
<feature type="transmembrane region" description="Helical" evidence="7">
    <location>
        <begin position="276"/>
        <end position="300"/>
    </location>
</feature>
<dbReference type="PANTHER" id="PTHR30572">
    <property type="entry name" value="MEMBRANE COMPONENT OF TRANSPORTER-RELATED"/>
    <property type="match status" value="1"/>
</dbReference>
<keyword evidence="3 7" id="KW-0812">Transmembrane</keyword>
<feature type="transmembrane region" description="Helical" evidence="7">
    <location>
        <begin position="362"/>
        <end position="380"/>
    </location>
</feature>
<sequence length="397" mass="43222">MDFVKSAFFDFSRNKGRTFLTSLGILIGVLAVVLLTAFGLGLRAYIEQQFKDLGSNLIRVVPGQILKNGSFSNTSSAFMSIQFDEKDVQKLDRIKEVAIVIPVYSRSVIATAAKNKESSTLYASTEGVFIALNLKAEYGRLFTAQDVSKRSKVIVIGPNLAENLFLSRKQAIGQSVKIEGQKYSVIGVVNKKGGGFGGPDFDAFTYMPYKTAYTLNTNKTFMAIILQAKSDKDTKAVIRQAEDVLSKQYDQDEFSVIQQEELLSAINSIFSIINTVLVAIAAISLIVGGIGIMNIMYVTVTERIKEIGIRRALGARKSDILLQFLVASVILSLIGGIAGLSLSYLIVLFIQPFFPAYIDLNSVLLALGVSSAIGIIFGVFPAKKAADLSPIDAIRYE</sequence>